<sequence>MPHDPSYPTRWLECSKLSAKTAVPSNQLNLARTSIVSPPTAFRASPFCTPRKQTDAQIEASSSAEHMHVWGYARFEQHVFEQLT</sequence>
<organism evidence="1 2">
    <name type="scientific">Opisthorchis viverrini</name>
    <name type="common">Southeast Asian liver fluke</name>
    <dbReference type="NCBI Taxonomy" id="6198"/>
    <lineage>
        <taxon>Eukaryota</taxon>
        <taxon>Metazoa</taxon>
        <taxon>Spiralia</taxon>
        <taxon>Lophotrochozoa</taxon>
        <taxon>Platyhelminthes</taxon>
        <taxon>Trematoda</taxon>
        <taxon>Digenea</taxon>
        <taxon>Opisthorchiida</taxon>
        <taxon>Opisthorchiata</taxon>
        <taxon>Opisthorchiidae</taxon>
        <taxon>Opisthorchis</taxon>
    </lineage>
</organism>
<protein>
    <submittedName>
        <fullName evidence="1">Uncharacterized protein</fullName>
    </submittedName>
</protein>
<evidence type="ECO:0000313" key="1">
    <source>
        <dbReference type="EMBL" id="KER30557.1"/>
    </source>
</evidence>
<gene>
    <name evidence="1" type="ORF">T265_03037</name>
</gene>
<dbReference type="EMBL" id="KL596659">
    <property type="protein sequence ID" value="KER30557.1"/>
    <property type="molecule type" value="Genomic_DNA"/>
</dbReference>
<dbReference type="AlphaFoldDB" id="A0A074ZXA3"/>
<dbReference type="KEGG" id="ovi:T265_03037"/>
<dbReference type="RefSeq" id="XP_009165690.1">
    <property type="nucleotide sequence ID" value="XM_009167426.1"/>
</dbReference>
<evidence type="ECO:0000313" key="2">
    <source>
        <dbReference type="Proteomes" id="UP000054324"/>
    </source>
</evidence>
<accession>A0A074ZXA3</accession>
<reference evidence="1 2" key="1">
    <citation type="submission" date="2013-11" db="EMBL/GenBank/DDBJ databases">
        <title>Opisthorchis viverrini - life in the bile duct.</title>
        <authorList>
            <person name="Young N.D."/>
            <person name="Nagarajan N."/>
            <person name="Lin S.J."/>
            <person name="Korhonen P.K."/>
            <person name="Jex A.R."/>
            <person name="Hall R.S."/>
            <person name="Safavi-Hemami H."/>
            <person name="Kaewkong W."/>
            <person name="Bertrand D."/>
            <person name="Gao S."/>
            <person name="Seet Q."/>
            <person name="Wongkham S."/>
            <person name="Teh B.T."/>
            <person name="Wongkham C."/>
            <person name="Intapan P.M."/>
            <person name="Maleewong W."/>
            <person name="Yang X."/>
            <person name="Hu M."/>
            <person name="Wang Z."/>
            <person name="Hofmann A."/>
            <person name="Sternberg P.W."/>
            <person name="Tan P."/>
            <person name="Wang J."/>
            <person name="Gasser R.B."/>
        </authorList>
    </citation>
    <scope>NUCLEOTIDE SEQUENCE [LARGE SCALE GENOMIC DNA]</scope>
</reference>
<dbReference type="GeneID" id="20317224"/>
<dbReference type="CTD" id="20317224"/>
<keyword evidence="2" id="KW-1185">Reference proteome</keyword>
<dbReference type="Proteomes" id="UP000054324">
    <property type="component" value="Unassembled WGS sequence"/>
</dbReference>
<proteinExistence type="predicted"/>
<name>A0A074ZXA3_OPIVI</name>